<dbReference type="InterPro" id="IPR036390">
    <property type="entry name" value="WH_DNA-bd_sf"/>
</dbReference>
<dbReference type="InterPro" id="IPR016461">
    <property type="entry name" value="COMT-like"/>
</dbReference>
<dbReference type="SUPFAM" id="SSF46785">
    <property type="entry name" value="Winged helix' DNA-binding domain"/>
    <property type="match status" value="1"/>
</dbReference>
<evidence type="ECO:0000313" key="7">
    <source>
        <dbReference type="Proteomes" id="UP001556367"/>
    </source>
</evidence>
<dbReference type="Proteomes" id="UP001556367">
    <property type="component" value="Unassembled WGS sequence"/>
</dbReference>
<protein>
    <recommendedName>
        <fullName evidence="8">O-methyltransferase domain-containing protein</fullName>
    </recommendedName>
</protein>
<dbReference type="InterPro" id="IPR012967">
    <property type="entry name" value="COMT_dimerisation"/>
</dbReference>
<keyword evidence="2" id="KW-0808">Transferase</keyword>
<dbReference type="EMBL" id="JASNQZ010000006">
    <property type="protein sequence ID" value="KAL0956883.1"/>
    <property type="molecule type" value="Genomic_DNA"/>
</dbReference>
<accession>A0ABR3JM51</accession>
<organism evidence="6 7">
    <name type="scientific">Hohenbuehelia grisea</name>
    <dbReference type="NCBI Taxonomy" id="104357"/>
    <lineage>
        <taxon>Eukaryota</taxon>
        <taxon>Fungi</taxon>
        <taxon>Dikarya</taxon>
        <taxon>Basidiomycota</taxon>
        <taxon>Agaricomycotina</taxon>
        <taxon>Agaricomycetes</taxon>
        <taxon>Agaricomycetidae</taxon>
        <taxon>Agaricales</taxon>
        <taxon>Pleurotineae</taxon>
        <taxon>Pleurotaceae</taxon>
        <taxon>Hohenbuehelia</taxon>
    </lineage>
</organism>
<feature type="domain" description="O-methyltransferase dimerisation" evidence="5">
    <location>
        <begin position="78"/>
        <end position="150"/>
    </location>
</feature>
<comment type="caution">
    <text evidence="6">The sequence shown here is derived from an EMBL/GenBank/DDBJ whole genome shotgun (WGS) entry which is preliminary data.</text>
</comment>
<proteinExistence type="predicted"/>
<keyword evidence="3" id="KW-0949">S-adenosyl-L-methionine</keyword>
<dbReference type="PANTHER" id="PTHR43712">
    <property type="entry name" value="PUTATIVE (AFU_ORTHOLOGUE AFUA_4G14580)-RELATED"/>
    <property type="match status" value="1"/>
</dbReference>
<keyword evidence="1" id="KW-0489">Methyltransferase</keyword>
<dbReference type="PANTHER" id="PTHR43712:SF2">
    <property type="entry name" value="O-METHYLTRANSFERASE CICE"/>
    <property type="match status" value="1"/>
</dbReference>
<dbReference type="SUPFAM" id="SSF53335">
    <property type="entry name" value="S-adenosyl-L-methionine-dependent methyltransferases"/>
    <property type="match status" value="1"/>
</dbReference>
<dbReference type="Pfam" id="PF08100">
    <property type="entry name" value="Dimerisation"/>
    <property type="match status" value="1"/>
</dbReference>
<dbReference type="InterPro" id="IPR001077">
    <property type="entry name" value="COMT_C"/>
</dbReference>
<evidence type="ECO:0000313" key="6">
    <source>
        <dbReference type="EMBL" id="KAL0956883.1"/>
    </source>
</evidence>
<dbReference type="InterPro" id="IPR036388">
    <property type="entry name" value="WH-like_DNA-bd_sf"/>
</dbReference>
<gene>
    <name evidence="6" type="ORF">HGRIS_002991</name>
</gene>
<evidence type="ECO:0008006" key="8">
    <source>
        <dbReference type="Google" id="ProtNLM"/>
    </source>
</evidence>
<evidence type="ECO:0000259" key="4">
    <source>
        <dbReference type="Pfam" id="PF00891"/>
    </source>
</evidence>
<name>A0ABR3JM51_9AGAR</name>
<sequence>MAEQILQLVQLISNSAEDLVKTCDDLKLPLPHLHTLEKTPDAFRQNSVAREATNVIIAAALQLAATLAPPSSTMQNIACAHFKTAALRTCIESSVTEILREEGSEGIHVEALAKKCGLNGSKLSRILRVLANDHIYREITPDVFTNTRLSIELDTGKSINEIQAEPECKHDGTQGFVALLEQMSSDPHKSSAYLYEVLKDPATAHSDDPCHTPMHRAFNITIPRFKWYELPEQAYRRRRFAIAMQGIGAIQSSDVLLQAFDWKRYQGSPSPVVVDVGGGIGASILPVVKANQHLSFVIEDLPHITELGRQFYTQALPEAVETRRVQFQNHDFLTPQPVQSPAVFVLYHIIHNWSDKNATRILRHLRDAAGPDTRLLVADFIVAYTCKDSADEAERIPGATLKPAPAPLLANYGAVNETAYGLDMNMMTNLNAEERTFGKLYKLLLGAGWKIVRAHRGNPPGDFVQPVEAIPV</sequence>
<dbReference type="PROSITE" id="PS51683">
    <property type="entry name" value="SAM_OMT_II"/>
    <property type="match status" value="1"/>
</dbReference>
<dbReference type="InterPro" id="IPR029063">
    <property type="entry name" value="SAM-dependent_MTases_sf"/>
</dbReference>
<evidence type="ECO:0000259" key="5">
    <source>
        <dbReference type="Pfam" id="PF08100"/>
    </source>
</evidence>
<reference evidence="7" key="1">
    <citation type="submission" date="2024-06" db="EMBL/GenBank/DDBJ databases">
        <title>Multi-omics analyses provide insights into the biosynthesis of the anticancer antibiotic pleurotin in Hohenbuehelia grisea.</title>
        <authorList>
            <person name="Weaver J.A."/>
            <person name="Alberti F."/>
        </authorList>
    </citation>
    <scope>NUCLEOTIDE SEQUENCE [LARGE SCALE GENOMIC DNA]</scope>
    <source>
        <strain evidence="7">T-177</strain>
    </source>
</reference>
<evidence type="ECO:0000256" key="2">
    <source>
        <dbReference type="ARBA" id="ARBA00022679"/>
    </source>
</evidence>
<dbReference type="Gene3D" id="1.10.10.10">
    <property type="entry name" value="Winged helix-like DNA-binding domain superfamily/Winged helix DNA-binding domain"/>
    <property type="match status" value="1"/>
</dbReference>
<evidence type="ECO:0000256" key="1">
    <source>
        <dbReference type="ARBA" id="ARBA00022603"/>
    </source>
</evidence>
<evidence type="ECO:0000256" key="3">
    <source>
        <dbReference type="ARBA" id="ARBA00022691"/>
    </source>
</evidence>
<feature type="domain" description="O-methyltransferase C-terminal" evidence="4">
    <location>
        <begin position="212"/>
        <end position="389"/>
    </location>
</feature>
<dbReference type="Pfam" id="PF00891">
    <property type="entry name" value="Methyltransf_2"/>
    <property type="match status" value="1"/>
</dbReference>
<dbReference type="Gene3D" id="3.40.50.150">
    <property type="entry name" value="Vaccinia Virus protein VP39"/>
    <property type="match status" value="1"/>
</dbReference>
<keyword evidence="7" id="KW-1185">Reference proteome</keyword>